<dbReference type="RefSeq" id="WP_379954142.1">
    <property type="nucleotide sequence ID" value="NZ_JAUYVI010000001.1"/>
</dbReference>
<keyword evidence="3 5" id="KW-0067">ATP-binding</keyword>
<dbReference type="SMART" id="SM00382">
    <property type="entry name" value="AAA"/>
    <property type="match status" value="1"/>
</dbReference>
<evidence type="ECO:0000313" key="5">
    <source>
        <dbReference type="EMBL" id="MDQ7246747.1"/>
    </source>
</evidence>
<dbReference type="Gene3D" id="3.40.50.300">
    <property type="entry name" value="P-loop containing nucleotide triphosphate hydrolases"/>
    <property type="match status" value="1"/>
</dbReference>
<accession>A0ABU0YHR3</accession>
<dbReference type="PANTHER" id="PTHR42781:SF4">
    <property type="entry name" value="SPERMIDINE_PUTRESCINE IMPORT ATP-BINDING PROTEIN POTA"/>
    <property type="match status" value="1"/>
</dbReference>
<evidence type="ECO:0000256" key="2">
    <source>
        <dbReference type="ARBA" id="ARBA00022741"/>
    </source>
</evidence>
<dbReference type="PROSITE" id="PS50893">
    <property type="entry name" value="ABC_TRANSPORTER_2"/>
    <property type="match status" value="1"/>
</dbReference>
<dbReference type="SUPFAM" id="SSF52540">
    <property type="entry name" value="P-loop containing nucleoside triphosphate hydrolases"/>
    <property type="match status" value="1"/>
</dbReference>
<dbReference type="InterPro" id="IPR003439">
    <property type="entry name" value="ABC_transporter-like_ATP-bd"/>
</dbReference>
<evidence type="ECO:0000313" key="6">
    <source>
        <dbReference type="Proteomes" id="UP001230156"/>
    </source>
</evidence>
<dbReference type="InterPro" id="IPR050093">
    <property type="entry name" value="ABC_SmlMolc_Importer"/>
</dbReference>
<comment type="caution">
    <text evidence="5">The sequence shown here is derived from an EMBL/GenBank/DDBJ whole genome shotgun (WGS) entry which is preliminary data.</text>
</comment>
<reference evidence="6" key="1">
    <citation type="submission" date="2023-08" db="EMBL/GenBank/DDBJ databases">
        <title>Rhodospirillaceae gen. nov., a novel taxon isolated from the Yangtze River Yuezi River estuary sludge.</title>
        <authorList>
            <person name="Ruan L."/>
        </authorList>
    </citation>
    <scope>NUCLEOTIDE SEQUENCE [LARGE SCALE GENOMIC DNA]</scope>
    <source>
        <strain evidence="6">R-7</strain>
    </source>
</reference>
<proteinExistence type="predicted"/>
<dbReference type="PANTHER" id="PTHR42781">
    <property type="entry name" value="SPERMIDINE/PUTRESCINE IMPORT ATP-BINDING PROTEIN POTA"/>
    <property type="match status" value="1"/>
</dbReference>
<name>A0ABU0YHR3_9PROT</name>
<sequence>MSYVEIRGLSKRFDDASVFEKIDFEVERGEMCVLVGPSGCGKTTLLRAIAGLVDPDEGRIAIDGREITALPPKARGIGMVMQQYALFPNMNVEQNLSFGLEQQKVPAAEIRRRVAAMVALVGLEARAKARPHALSGGQKQRVALARALVLEPKLLLLDEPMSALDAQIRKRLRDELKRLQREIGFTAIMVTHDQEEALVLGDRIAVMQAGRLSQVGSPHKVYGAPASAEVASFIGDFNILVPAAIERVFHHRPERSWAIHPGAFEVVGFRHLNGSVSLAPERGFEADATVAGMQMLGPVIRYHLQADTIALKMDVLNKPSHGPLAPGSPLRIRLAAADVREI</sequence>
<dbReference type="InterPro" id="IPR027417">
    <property type="entry name" value="P-loop_NTPase"/>
</dbReference>
<dbReference type="GO" id="GO:0005524">
    <property type="term" value="F:ATP binding"/>
    <property type="evidence" value="ECO:0007669"/>
    <property type="project" value="UniProtKB-KW"/>
</dbReference>
<dbReference type="InterPro" id="IPR017871">
    <property type="entry name" value="ABC_transporter-like_CS"/>
</dbReference>
<dbReference type="EMBL" id="JAUYVI010000001">
    <property type="protein sequence ID" value="MDQ7246747.1"/>
    <property type="molecule type" value="Genomic_DNA"/>
</dbReference>
<keyword evidence="1" id="KW-0813">Transport</keyword>
<dbReference type="InterPro" id="IPR003593">
    <property type="entry name" value="AAA+_ATPase"/>
</dbReference>
<gene>
    <name evidence="5" type="ORF">Q8A70_03680</name>
</gene>
<dbReference type="Proteomes" id="UP001230156">
    <property type="component" value="Unassembled WGS sequence"/>
</dbReference>
<keyword evidence="6" id="KW-1185">Reference proteome</keyword>
<organism evidence="5 6">
    <name type="scientific">Dongia sedimenti</name>
    <dbReference type="NCBI Taxonomy" id="3064282"/>
    <lineage>
        <taxon>Bacteria</taxon>
        <taxon>Pseudomonadati</taxon>
        <taxon>Pseudomonadota</taxon>
        <taxon>Alphaproteobacteria</taxon>
        <taxon>Rhodospirillales</taxon>
        <taxon>Dongiaceae</taxon>
        <taxon>Dongia</taxon>
    </lineage>
</organism>
<dbReference type="PROSITE" id="PS00211">
    <property type="entry name" value="ABC_TRANSPORTER_1"/>
    <property type="match status" value="1"/>
</dbReference>
<protein>
    <submittedName>
        <fullName evidence="5">ABC transporter ATP-binding protein</fullName>
    </submittedName>
</protein>
<dbReference type="Pfam" id="PF00005">
    <property type="entry name" value="ABC_tran"/>
    <property type="match status" value="1"/>
</dbReference>
<evidence type="ECO:0000256" key="3">
    <source>
        <dbReference type="ARBA" id="ARBA00022840"/>
    </source>
</evidence>
<evidence type="ECO:0000256" key="1">
    <source>
        <dbReference type="ARBA" id="ARBA00022448"/>
    </source>
</evidence>
<evidence type="ECO:0000259" key="4">
    <source>
        <dbReference type="PROSITE" id="PS50893"/>
    </source>
</evidence>
<keyword evidence="2" id="KW-0547">Nucleotide-binding</keyword>
<feature type="domain" description="ABC transporter" evidence="4">
    <location>
        <begin position="4"/>
        <end position="234"/>
    </location>
</feature>